<dbReference type="PANTHER" id="PTHR38590">
    <property type="entry name" value="BLL0828 PROTEIN"/>
    <property type="match status" value="1"/>
</dbReference>
<reference evidence="3 4" key="1">
    <citation type="submission" date="2022-03" db="EMBL/GenBank/DDBJ databases">
        <title>Luteimonas soily sp. nov., a novel bacterium isolated from the soil.</title>
        <authorList>
            <person name="Zhang X."/>
        </authorList>
    </citation>
    <scope>NUCLEOTIDE SEQUENCE [LARGE SCALE GENOMIC DNA]</scope>
    <source>
        <strain evidence="3 4">50</strain>
    </source>
</reference>
<dbReference type="SUPFAM" id="SSF52980">
    <property type="entry name" value="Restriction endonuclease-like"/>
    <property type="match status" value="1"/>
</dbReference>
<dbReference type="InterPro" id="IPR011335">
    <property type="entry name" value="Restrct_endonuc-II-like"/>
</dbReference>
<dbReference type="Gene3D" id="3.40.960.10">
    <property type="entry name" value="VSR Endonuclease"/>
    <property type="match status" value="1"/>
</dbReference>
<feature type="region of interest" description="Disordered" evidence="1">
    <location>
        <begin position="119"/>
        <end position="179"/>
    </location>
</feature>
<evidence type="ECO:0000313" key="3">
    <source>
        <dbReference type="EMBL" id="MCJ0825727.1"/>
    </source>
</evidence>
<dbReference type="CDD" id="cd01038">
    <property type="entry name" value="Endonuclease_DUF559"/>
    <property type="match status" value="1"/>
</dbReference>
<keyword evidence="4" id="KW-1185">Reference proteome</keyword>
<dbReference type="Proteomes" id="UP001165423">
    <property type="component" value="Unassembled WGS sequence"/>
</dbReference>
<sequence>MRRGQDCNRARILRRRQTNAERRLWHLLRDRRLEGFKFRRQQSIGPYFADFACIDRRLVIEADGGQHLDQAGYDRTRTTYLESRGYRVLRFWNHQVLRAQEEVLEEVLRALRLTDVLPSSAPSGHLLPPGGRRKDRRVRPMFRGRGAAAVAGTRRGGRKATLAHKKTPPPPGRAERESR</sequence>
<dbReference type="PANTHER" id="PTHR38590:SF1">
    <property type="entry name" value="BLL0828 PROTEIN"/>
    <property type="match status" value="1"/>
</dbReference>
<feature type="compositionally biased region" description="Basic residues" evidence="1">
    <location>
        <begin position="131"/>
        <end position="142"/>
    </location>
</feature>
<evidence type="ECO:0000259" key="2">
    <source>
        <dbReference type="Pfam" id="PF04480"/>
    </source>
</evidence>
<accession>A0ABT0A429</accession>
<evidence type="ECO:0000256" key="1">
    <source>
        <dbReference type="SAM" id="MobiDB-lite"/>
    </source>
</evidence>
<feature type="domain" description="DUF559" evidence="2">
    <location>
        <begin position="8"/>
        <end position="111"/>
    </location>
</feature>
<evidence type="ECO:0000313" key="4">
    <source>
        <dbReference type="Proteomes" id="UP001165423"/>
    </source>
</evidence>
<name>A0ABT0A429_9GAMM</name>
<comment type="caution">
    <text evidence="3">The sequence shown here is derived from an EMBL/GenBank/DDBJ whole genome shotgun (WGS) entry which is preliminary data.</text>
</comment>
<feature type="compositionally biased region" description="Low complexity" evidence="1">
    <location>
        <begin position="143"/>
        <end position="153"/>
    </location>
</feature>
<feature type="compositionally biased region" description="Basic residues" evidence="1">
    <location>
        <begin position="155"/>
        <end position="167"/>
    </location>
</feature>
<dbReference type="Pfam" id="PF04480">
    <property type="entry name" value="DUF559"/>
    <property type="match status" value="1"/>
</dbReference>
<proteinExistence type="predicted"/>
<gene>
    <name evidence="3" type="ORF">MQC88_07125</name>
</gene>
<organism evidence="3 4">
    <name type="scientific">Cognatiluteimonas sedimenti</name>
    <dbReference type="NCBI Taxonomy" id="2927791"/>
    <lineage>
        <taxon>Bacteria</taxon>
        <taxon>Pseudomonadati</taxon>
        <taxon>Pseudomonadota</taxon>
        <taxon>Gammaproteobacteria</taxon>
        <taxon>Lysobacterales</taxon>
        <taxon>Lysobacteraceae</taxon>
        <taxon>Cognatiluteimonas</taxon>
    </lineage>
</organism>
<dbReference type="InterPro" id="IPR007569">
    <property type="entry name" value="DUF559"/>
</dbReference>
<dbReference type="InterPro" id="IPR047216">
    <property type="entry name" value="Endonuclease_DUF559_bact"/>
</dbReference>
<dbReference type="EMBL" id="JALGCL010000002">
    <property type="protein sequence ID" value="MCJ0825727.1"/>
    <property type="molecule type" value="Genomic_DNA"/>
</dbReference>
<protein>
    <submittedName>
        <fullName evidence="3">DUF559 domain-containing protein</fullName>
    </submittedName>
</protein>